<evidence type="ECO:0000313" key="2">
    <source>
        <dbReference type="EMBL" id="CDY58133.1"/>
    </source>
</evidence>
<evidence type="ECO:0000313" key="3">
    <source>
        <dbReference type="Proteomes" id="UP000028999"/>
    </source>
</evidence>
<dbReference type="AlphaFoldDB" id="A0A078J3B4"/>
<keyword evidence="3" id="KW-1185">Reference proteome</keyword>
<dbReference type="Proteomes" id="UP000028999">
    <property type="component" value="Unassembled WGS sequence"/>
</dbReference>
<name>A0A078J3B4_BRANA</name>
<dbReference type="Gramene" id="CDY58133">
    <property type="protein sequence ID" value="CDY58133"/>
    <property type="gene ID" value="GSBRNA2T00023155001"/>
</dbReference>
<reference evidence="2" key="2">
    <citation type="submission" date="2014-06" db="EMBL/GenBank/DDBJ databases">
        <authorList>
            <person name="Genoscope - CEA"/>
        </authorList>
    </citation>
    <scope>NUCLEOTIDE SEQUENCE</scope>
</reference>
<reference evidence="2 3" key="1">
    <citation type="journal article" date="2014" name="Science">
        <title>Plant genetics. Early allopolyploid evolution in the post-Neolithic Brassica napus oilseed genome.</title>
        <authorList>
            <person name="Chalhoub B."/>
            <person name="Denoeud F."/>
            <person name="Liu S."/>
            <person name="Parkin I.A."/>
            <person name="Tang H."/>
            <person name="Wang X."/>
            <person name="Chiquet J."/>
            <person name="Belcram H."/>
            <person name="Tong C."/>
            <person name="Samans B."/>
            <person name="Correa M."/>
            <person name="Da Silva C."/>
            <person name="Just J."/>
            <person name="Falentin C."/>
            <person name="Koh C.S."/>
            <person name="Le Clainche I."/>
            <person name="Bernard M."/>
            <person name="Bento P."/>
            <person name="Noel B."/>
            <person name="Labadie K."/>
            <person name="Alberti A."/>
            <person name="Charles M."/>
            <person name="Arnaud D."/>
            <person name="Guo H."/>
            <person name="Daviaud C."/>
            <person name="Alamery S."/>
            <person name="Jabbari K."/>
            <person name="Zhao M."/>
            <person name="Edger P.P."/>
            <person name="Chelaifa H."/>
            <person name="Tack D."/>
            <person name="Lassalle G."/>
            <person name="Mestiri I."/>
            <person name="Schnel N."/>
            <person name="Le Paslier M.C."/>
            <person name="Fan G."/>
            <person name="Renault V."/>
            <person name="Bayer P.E."/>
            <person name="Golicz A.A."/>
            <person name="Manoli S."/>
            <person name="Lee T.H."/>
            <person name="Thi V.H."/>
            <person name="Chalabi S."/>
            <person name="Hu Q."/>
            <person name="Fan C."/>
            <person name="Tollenaere R."/>
            <person name="Lu Y."/>
            <person name="Battail C."/>
            <person name="Shen J."/>
            <person name="Sidebottom C.H."/>
            <person name="Wang X."/>
            <person name="Canaguier A."/>
            <person name="Chauveau A."/>
            <person name="Berard A."/>
            <person name="Deniot G."/>
            <person name="Guan M."/>
            <person name="Liu Z."/>
            <person name="Sun F."/>
            <person name="Lim Y.P."/>
            <person name="Lyons E."/>
            <person name="Town C.D."/>
            <person name="Bancroft I."/>
            <person name="Wang X."/>
            <person name="Meng J."/>
            <person name="Ma J."/>
            <person name="Pires J.C."/>
            <person name="King G.J."/>
            <person name="Brunel D."/>
            <person name="Delourme R."/>
            <person name="Renard M."/>
            <person name="Aury J.M."/>
            <person name="Adams K.L."/>
            <person name="Batley J."/>
            <person name="Snowdon R.J."/>
            <person name="Tost J."/>
            <person name="Edwards D."/>
            <person name="Zhou Y."/>
            <person name="Hua W."/>
            <person name="Sharpe A.G."/>
            <person name="Paterson A.H."/>
            <person name="Guan C."/>
            <person name="Wincker P."/>
        </authorList>
    </citation>
    <scope>NUCLEOTIDE SEQUENCE [LARGE SCALE GENOMIC DNA]</scope>
    <source>
        <strain evidence="3">cv. Darmor-bzh</strain>
    </source>
</reference>
<proteinExistence type="predicted"/>
<dbReference type="EMBL" id="HG994365">
    <property type="protein sequence ID" value="CAF2075203.1"/>
    <property type="molecule type" value="Genomic_DNA"/>
</dbReference>
<dbReference type="EMBL" id="LK033638">
    <property type="protein sequence ID" value="CDY58133.1"/>
    <property type="molecule type" value="Genomic_DNA"/>
</dbReference>
<sequence length="55" mass="6330">MCCSVVTARELITPGYIKERLLRPIHDWSDSSTCLEWCFSTLRQPVMCGRANKLN</sequence>
<dbReference type="PaxDb" id="3708-A0A078J3B4"/>
<accession>A0A078J3B4</accession>
<protein>
    <submittedName>
        <fullName evidence="1">(rape) hypothetical protein</fullName>
    </submittedName>
    <submittedName>
        <fullName evidence="2">BnaC01g43030D protein</fullName>
    </submittedName>
</protein>
<reference evidence="1" key="3">
    <citation type="submission" date="2021-01" db="EMBL/GenBank/DDBJ databases">
        <authorList>
            <consortium name="Genoscope - CEA"/>
            <person name="William W."/>
        </authorList>
    </citation>
    <scope>NUCLEOTIDE SEQUENCE</scope>
</reference>
<evidence type="ECO:0000313" key="1">
    <source>
        <dbReference type="EMBL" id="CAF2075203.1"/>
    </source>
</evidence>
<organism evidence="2 3">
    <name type="scientific">Brassica napus</name>
    <name type="common">Rape</name>
    <dbReference type="NCBI Taxonomy" id="3708"/>
    <lineage>
        <taxon>Eukaryota</taxon>
        <taxon>Viridiplantae</taxon>
        <taxon>Streptophyta</taxon>
        <taxon>Embryophyta</taxon>
        <taxon>Tracheophyta</taxon>
        <taxon>Spermatophyta</taxon>
        <taxon>Magnoliopsida</taxon>
        <taxon>eudicotyledons</taxon>
        <taxon>Gunneridae</taxon>
        <taxon>Pentapetalae</taxon>
        <taxon>rosids</taxon>
        <taxon>malvids</taxon>
        <taxon>Brassicales</taxon>
        <taxon>Brassicaceae</taxon>
        <taxon>Brassiceae</taxon>
        <taxon>Brassica</taxon>
    </lineage>
</organism>
<dbReference type="Proteomes" id="UP001295469">
    <property type="component" value="Chromosome C01"/>
</dbReference>
<gene>
    <name evidence="2" type="primary">BnaC01g43030D</name>
    <name evidence="1" type="ORF">DARMORV10_C01P35280.1</name>
    <name evidence="2" type="ORF">GSBRNA2T00023155001</name>
</gene>